<evidence type="ECO:0000256" key="1">
    <source>
        <dbReference type="ARBA" id="ARBA00001954"/>
    </source>
</evidence>
<comment type="similarity">
    <text evidence="2">Belongs to the TfdA dioxygenase family.</text>
</comment>
<keyword evidence="8" id="KW-1185">Reference proteome</keyword>
<organism evidence="7 8">
    <name type="scientific">Colletotrichum zoysiae</name>
    <dbReference type="NCBI Taxonomy" id="1216348"/>
    <lineage>
        <taxon>Eukaryota</taxon>
        <taxon>Fungi</taxon>
        <taxon>Dikarya</taxon>
        <taxon>Ascomycota</taxon>
        <taxon>Pezizomycotina</taxon>
        <taxon>Sordariomycetes</taxon>
        <taxon>Hypocreomycetidae</taxon>
        <taxon>Glomerellales</taxon>
        <taxon>Glomerellaceae</taxon>
        <taxon>Colletotrichum</taxon>
        <taxon>Colletotrichum graminicola species complex</taxon>
    </lineage>
</organism>
<dbReference type="GO" id="GO:0005737">
    <property type="term" value="C:cytoplasm"/>
    <property type="evidence" value="ECO:0007669"/>
    <property type="project" value="TreeGrafter"/>
</dbReference>
<dbReference type="Proteomes" id="UP001232148">
    <property type="component" value="Unassembled WGS sequence"/>
</dbReference>
<keyword evidence="5" id="KW-0560">Oxidoreductase</keyword>
<keyword evidence="3" id="KW-0479">Metal-binding</keyword>
<dbReference type="GO" id="GO:0016706">
    <property type="term" value="F:2-oxoglutarate-dependent dioxygenase activity"/>
    <property type="evidence" value="ECO:0007669"/>
    <property type="project" value="TreeGrafter"/>
</dbReference>
<evidence type="ECO:0000256" key="3">
    <source>
        <dbReference type="ARBA" id="ARBA00022723"/>
    </source>
</evidence>
<dbReference type="EMBL" id="MU842932">
    <property type="protein sequence ID" value="KAK2025645.1"/>
    <property type="molecule type" value="Genomic_DNA"/>
</dbReference>
<reference evidence="7" key="1">
    <citation type="submission" date="2021-06" db="EMBL/GenBank/DDBJ databases">
        <title>Comparative genomics, transcriptomics and evolutionary studies reveal genomic signatures of adaptation to plant cell wall in hemibiotrophic fungi.</title>
        <authorList>
            <consortium name="DOE Joint Genome Institute"/>
            <person name="Baroncelli R."/>
            <person name="Diaz J.F."/>
            <person name="Benocci T."/>
            <person name="Peng M."/>
            <person name="Battaglia E."/>
            <person name="Haridas S."/>
            <person name="Andreopoulos W."/>
            <person name="Labutti K."/>
            <person name="Pangilinan J."/>
            <person name="Floch G.L."/>
            <person name="Makela M.R."/>
            <person name="Henrissat B."/>
            <person name="Grigoriev I.V."/>
            <person name="Crouch J.A."/>
            <person name="De Vries R.P."/>
            <person name="Sukno S.A."/>
            <person name="Thon M.R."/>
        </authorList>
    </citation>
    <scope>NUCLEOTIDE SEQUENCE</scope>
    <source>
        <strain evidence="7">MAFF235873</strain>
    </source>
</reference>
<gene>
    <name evidence="7" type="ORF">LX32DRAFT_730626</name>
</gene>
<sequence length="116" mass="12909">MSSATATETQAEAAPVKLALACGDKIHSQYEYSQCLPAYDEETSLPPLQHISHGQDFQVRVKWEERTVALWDKRVTAPTAISDYNVHNPQEGLRHGFRITTLADKPTGVNGLESTW</sequence>
<evidence type="ECO:0000256" key="5">
    <source>
        <dbReference type="ARBA" id="ARBA00023002"/>
    </source>
</evidence>
<proteinExistence type="inferred from homology"/>
<dbReference type="InterPro" id="IPR042098">
    <property type="entry name" value="TauD-like_sf"/>
</dbReference>
<dbReference type="AlphaFoldDB" id="A0AAD9HB79"/>
<dbReference type="SUPFAM" id="SSF51197">
    <property type="entry name" value="Clavaminate synthase-like"/>
    <property type="match status" value="1"/>
</dbReference>
<comment type="cofactor">
    <cofactor evidence="1">
        <name>Fe(2+)</name>
        <dbReference type="ChEBI" id="CHEBI:29033"/>
    </cofactor>
</comment>
<keyword evidence="6" id="KW-0408">Iron</keyword>
<evidence type="ECO:0000313" key="8">
    <source>
        <dbReference type="Proteomes" id="UP001232148"/>
    </source>
</evidence>
<evidence type="ECO:0000256" key="6">
    <source>
        <dbReference type="ARBA" id="ARBA00023004"/>
    </source>
</evidence>
<keyword evidence="4" id="KW-0223">Dioxygenase</keyword>
<evidence type="ECO:0000313" key="7">
    <source>
        <dbReference type="EMBL" id="KAK2025645.1"/>
    </source>
</evidence>
<name>A0AAD9HB79_9PEZI</name>
<comment type="caution">
    <text evidence="7">The sequence shown here is derived from an EMBL/GenBank/DDBJ whole genome shotgun (WGS) entry which is preliminary data.</text>
</comment>
<dbReference type="Gene3D" id="3.60.130.10">
    <property type="entry name" value="Clavaminate synthase-like"/>
    <property type="match status" value="1"/>
</dbReference>
<protein>
    <submittedName>
        <fullName evidence="7">Uncharacterized protein</fullName>
    </submittedName>
</protein>
<evidence type="ECO:0000256" key="2">
    <source>
        <dbReference type="ARBA" id="ARBA00005896"/>
    </source>
</evidence>
<accession>A0AAD9HB79</accession>
<dbReference type="PANTHER" id="PTHR30468:SF28">
    <property type="entry name" value="ALPHA-KETOGLUTARATE-DEPENDENT TAURINE DIOXYGENASE (AFU_ORTHOLOGUE AFUA_8G02210)-RELATED"/>
    <property type="match status" value="1"/>
</dbReference>
<evidence type="ECO:0000256" key="4">
    <source>
        <dbReference type="ARBA" id="ARBA00022964"/>
    </source>
</evidence>
<dbReference type="PANTHER" id="PTHR30468">
    <property type="entry name" value="ALPHA-KETOGLUTARATE-DEPENDENT SULFONATE DIOXYGENASE"/>
    <property type="match status" value="1"/>
</dbReference>
<dbReference type="GO" id="GO:0046872">
    <property type="term" value="F:metal ion binding"/>
    <property type="evidence" value="ECO:0007669"/>
    <property type="project" value="UniProtKB-KW"/>
</dbReference>
<dbReference type="InterPro" id="IPR051323">
    <property type="entry name" value="AtsK-like"/>
</dbReference>